<proteinExistence type="predicted"/>
<dbReference type="GeneID" id="14658456"/>
<organism evidence="2">
    <name type="scientific">Microbotryum lychnidis-dioicae</name>
    <dbReference type="NCBI Taxonomy" id="288795"/>
    <lineage>
        <taxon>Eukaryota</taxon>
        <taxon>Fungi</taxon>
        <taxon>Dikarya</taxon>
        <taxon>Basidiomycota</taxon>
        <taxon>Pucciniomycotina</taxon>
        <taxon>Microbotryomycetes</taxon>
        <taxon>Microbotryales</taxon>
        <taxon>Microbotryaceae</taxon>
        <taxon>Microbotryum</taxon>
    </lineage>
</organism>
<gene>
    <name evidence="2" type="primary">orf190</name>
</gene>
<accession>M1GLW5</accession>
<keyword evidence="2" id="KW-0496">Mitochondrion</keyword>
<sequence>MTFLYLTTYYLSGYHILAFFILGLFIYAGYKVWWFITHPTFMSLLKIYVKYLEWGLVSLTLSKMLVNNCIYYKSDLGNHLGLTAQSSDLVSNSNKISIKVESHTPLKITYFMVCIYLLLRFNDVFKSFAVRKSLITIGSFESGEQRNLGPQFLWRDDAIPSLDEWMTHFLPSNPWGREKFTIMWDIQCLN</sequence>
<name>M1GLW5_9BASI</name>
<dbReference type="AlphaFoldDB" id="M1GLW5"/>
<evidence type="ECO:0000313" key="2">
    <source>
        <dbReference type="EMBL" id="AGE14597.1"/>
    </source>
</evidence>
<reference evidence="2" key="1">
    <citation type="submission" date="2012-12" db="EMBL/GenBank/DDBJ databases">
        <authorList>
            <person name="Lang B.F."/>
        </authorList>
    </citation>
    <scope>NUCLEOTIDE SEQUENCE</scope>
    <source>
        <strain evidence="2">MvSl135HT1</strain>
    </source>
</reference>
<keyword evidence="1" id="KW-1133">Transmembrane helix</keyword>
<dbReference type="RefSeq" id="YP_007475383.1">
    <property type="nucleotide sequence ID" value="NC_020353.1"/>
</dbReference>
<protein>
    <submittedName>
        <fullName evidence="2">Uncharacterized protein</fullName>
    </submittedName>
</protein>
<keyword evidence="1" id="KW-0812">Transmembrane</keyword>
<feature type="transmembrane region" description="Helical" evidence="1">
    <location>
        <begin position="12"/>
        <end position="36"/>
    </location>
</feature>
<geneLocation type="mitochondrion" evidence="2"/>
<keyword evidence="1" id="KW-0472">Membrane</keyword>
<dbReference type="EMBL" id="KC285586">
    <property type="protein sequence ID" value="AGE14597.1"/>
    <property type="molecule type" value="Genomic_DNA"/>
</dbReference>
<evidence type="ECO:0000256" key="1">
    <source>
        <dbReference type="SAM" id="Phobius"/>
    </source>
</evidence>